<reference evidence="2 3" key="1">
    <citation type="submission" date="2018-06" db="EMBL/GenBank/DDBJ databases">
        <title>Genomic Encyclopedia of Archaeal and Bacterial Type Strains, Phase II (KMG-II): from individual species to whole genera.</title>
        <authorList>
            <person name="Goeker M."/>
        </authorList>
    </citation>
    <scope>NUCLEOTIDE SEQUENCE [LARGE SCALE GENOMIC DNA]</scope>
    <source>
        <strain evidence="2 3">DSM 6779</strain>
    </source>
</reference>
<comment type="caution">
    <text evidence="2">The sequence shown here is derived from an EMBL/GenBank/DDBJ whole genome shotgun (WGS) entry which is preliminary data.</text>
</comment>
<dbReference type="AlphaFoldDB" id="A0A2W7N075"/>
<keyword evidence="3" id="KW-1185">Reference proteome</keyword>
<protein>
    <submittedName>
        <fullName evidence="2">Calcineurin-like phosphoesterase family protein</fullName>
    </submittedName>
</protein>
<dbReference type="RefSeq" id="WP_170124388.1">
    <property type="nucleotide sequence ID" value="NZ_QKZK01000025.1"/>
</dbReference>
<dbReference type="InterPro" id="IPR050126">
    <property type="entry name" value="Ap4A_hydrolase"/>
</dbReference>
<dbReference type="GO" id="GO:0016791">
    <property type="term" value="F:phosphatase activity"/>
    <property type="evidence" value="ECO:0007669"/>
    <property type="project" value="TreeGrafter"/>
</dbReference>
<feature type="domain" description="Calcineurin-like phosphoesterase" evidence="1">
    <location>
        <begin position="12"/>
        <end position="157"/>
    </location>
</feature>
<evidence type="ECO:0000313" key="3">
    <source>
        <dbReference type="Proteomes" id="UP000249239"/>
    </source>
</evidence>
<evidence type="ECO:0000313" key="2">
    <source>
        <dbReference type="EMBL" id="PZX13528.1"/>
    </source>
</evidence>
<accession>A0A2W7N075</accession>
<name>A0A2W7N075_9BACT</name>
<dbReference type="PANTHER" id="PTHR42850">
    <property type="entry name" value="METALLOPHOSPHOESTERASE"/>
    <property type="match status" value="1"/>
</dbReference>
<dbReference type="Gene3D" id="3.60.21.10">
    <property type="match status" value="1"/>
</dbReference>
<evidence type="ECO:0000259" key="1">
    <source>
        <dbReference type="Pfam" id="PF00149"/>
    </source>
</evidence>
<proteinExistence type="predicted"/>
<dbReference type="Pfam" id="PF00149">
    <property type="entry name" value="Metallophos"/>
    <property type="match status" value="1"/>
</dbReference>
<dbReference type="PANTHER" id="PTHR42850:SF7">
    <property type="entry name" value="BIS(5'-NUCLEOSYL)-TETRAPHOSPHATASE PRPE [ASYMMETRICAL]"/>
    <property type="match status" value="1"/>
</dbReference>
<dbReference type="InterPro" id="IPR029052">
    <property type="entry name" value="Metallo-depent_PP-like"/>
</dbReference>
<organism evidence="2 3">
    <name type="scientific">Breznakibacter xylanolyticus</name>
    <dbReference type="NCBI Taxonomy" id="990"/>
    <lineage>
        <taxon>Bacteria</taxon>
        <taxon>Pseudomonadati</taxon>
        <taxon>Bacteroidota</taxon>
        <taxon>Bacteroidia</taxon>
        <taxon>Marinilabiliales</taxon>
        <taxon>Marinilabiliaceae</taxon>
        <taxon>Breznakibacter</taxon>
    </lineage>
</organism>
<dbReference type="InterPro" id="IPR004843">
    <property type="entry name" value="Calcineurin-like_PHP"/>
</dbReference>
<dbReference type="SUPFAM" id="SSF56300">
    <property type="entry name" value="Metallo-dependent phosphatases"/>
    <property type="match status" value="1"/>
</dbReference>
<sequence>MQKPTGDRDALKLDFIGDVHGYANALENLLLKLGYAHTHDGWVHPTHKAVFVGDFINRGPQNRRTIDIIRTMVDRGHAYAILGNHEINAICYFTRRKSGKPIRMPGPANRKQLDRIKREYLLQPHIFDDLIQWLRHLPLFIDFGTVRVVHAYWSDAHIALLKRSMTDKKLKRKFLKEAMQGGSEVSKAFMQTTKGIEFSFPSEMVVRDNNQYRRINFRVKWWQSSQGKTFEQVSLETKYHLPNQSIPPAAIVHYDVYQMDAPPVFVGHYCMNGFHPIPVPNVCCVDACVAAGGRLAAYRWEGEQHLDVKNMVYADTFNDDDD</sequence>
<dbReference type="Proteomes" id="UP000249239">
    <property type="component" value="Unassembled WGS sequence"/>
</dbReference>
<dbReference type="EMBL" id="QKZK01000025">
    <property type="protein sequence ID" value="PZX13528.1"/>
    <property type="molecule type" value="Genomic_DNA"/>
</dbReference>
<gene>
    <name evidence="2" type="ORF">LX69_02639</name>
</gene>
<dbReference type="GO" id="GO:0005737">
    <property type="term" value="C:cytoplasm"/>
    <property type="evidence" value="ECO:0007669"/>
    <property type="project" value="TreeGrafter"/>
</dbReference>